<organism evidence="2 3">
    <name type="scientific">Pelusios castaneus</name>
    <name type="common">West African mud turtle</name>
    <dbReference type="NCBI Taxonomy" id="367368"/>
    <lineage>
        <taxon>Eukaryota</taxon>
        <taxon>Metazoa</taxon>
        <taxon>Chordata</taxon>
        <taxon>Craniata</taxon>
        <taxon>Vertebrata</taxon>
        <taxon>Euteleostomi</taxon>
        <taxon>Archelosauria</taxon>
        <taxon>Testudinata</taxon>
        <taxon>Testudines</taxon>
        <taxon>Pleurodira</taxon>
        <taxon>Pelomedusidae</taxon>
        <taxon>Pelusios</taxon>
    </lineage>
</organism>
<evidence type="ECO:0000313" key="3">
    <source>
        <dbReference type="Proteomes" id="UP000694393"/>
    </source>
</evidence>
<evidence type="ECO:0000313" key="2">
    <source>
        <dbReference type="Ensembl" id="ENSPCEP00000014104.1"/>
    </source>
</evidence>
<keyword evidence="3" id="KW-1185">Reference proteome</keyword>
<dbReference type="PROSITE" id="PS52031">
    <property type="entry name" value="GG_LECTIN"/>
    <property type="match status" value="1"/>
</dbReference>
<dbReference type="InterPro" id="IPR039220">
    <property type="entry name" value="FAM3"/>
</dbReference>
<sequence length="216" mass="22947">WYKADRALNPGWSGSRGFSPRADPCFSHCHSSGSPLSRNCGPRVGGGGLGTCTVGYSCYSFSAPQALRTPPTAEPRPRRYKCGLPRPCPELHLAFRVVSGAANVIGPKICLEDKMLMSSVKNNVGRGLNIALVNGVNGELIDAKFFDMWAGGEKVAHEDVLGNLWGLRVGASSVGALRDCMCVLGVCVKGRNGGREVWGPGLRSSLRLPPQMSTSC</sequence>
<protein>
    <submittedName>
        <fullName evidence="2">FAM3 metabolism regulating signaling molecule A</fullName>
    </submittedName>
</protein>
<dbReference type="GO" id="GO:0030246">
    <property type="term" value="F:carbohydrate binding"/>
    <property type="evidence" value="ECO:0007669"/>
    <property type="project" value="UniProtKB-UniRule"/>
</dbReference>
<reference evidence="2" key="1">
    <citation type="submission" date="2025-08" db="UniProtKB">
        <authorList>
            <consortium name="Ensembl"/>
        </authorList>
    </citation>
    <scope>IDENTIFICATION</scope>
</reference>
<name>A0A8C8S2Z2_9SAUR</name>
<evidence type="ECO:0000256" key="1">
    <source>
        <dbReference type="PROSITE-ProRule" id="PRU01375"/>
    </source>
</evidence>
<dbReference type="Proteomes" id="UP000694393">
    <property type="component" value="Unplaced"/>
</dbReference>
<dbReference type="Ensembl" id="ENSPCET00000014625.1">
    <property type="protein sequence ID" value="ENSPCEP00000014104.1"/>
    <property type="gene ID" value="ENSPCEG00000011199.1"/>
</dbReference>
<accession>A0A8C8S2Z2</accession>
<dbReference type="AlphaFoldDB" id="A0A8C8S2Z2"/>
<proteinExistence type="predicted"/>
<reference evidence="2" key="2">
    <citation type="submission" date="2025-09" db="UniProtKB">
        <authorList>
            <consortium name="Ensembl"/>
        </authorList>
    </citation>
    <scope>IDENTIFICATION</scope>
</reference>
<dbReference type="PANTHER" id="PTHR14592">
    <property type="entry name" value="UNCHARACTERIZED FAM3"/>
    <property type="match status" value="1"/>
</dbReference>
<keyword evidence="1" id="KW-0430">Lectin</keyword>